<feature type="transmembrane region" description="Helical" evidence="1">
    <location>
        <begin position="244"/>
        <end position="265"/>
    </location>
</feature>
<feature type="transmembrane region" description="Helical" evidence="1">
    <location>
        <begin position="28"/>
        <end position="47"/>
    </location>
</feature>
<name>A0ABV9TZC9_9ACTN</name>
<gene>
    <name evidence="3" type="ORF">ACFPCY_19625</name>
</gene>
<dbReference type="RefSeq" id="WP_378257131.1">
    <property type="nucleotide sequence ID" value="NZ_JBHSIT010000005.1"/>
</dbReference>
<feature type="transmembrane region" description="Helical" evidence="1">
    <location>
        <begin position="195"/>
        <end position="224"/>
    </location>
</feature>
<proteinExistence type="predicted"/>
<feature type="transmembrane region" description="Helical" evidence="1">
    <location>
        <begin position="67"/>
        <end position="86"/>
    </location>
</feature>
<keyword evidence="1" id="KW-1133">Transmembrane helix</keyword>
<keyword evidence="4" id="KW-1185">Reference proteome</keyword>
<dbReference type="EMBL" id="JBHSIT010000005">
    <property type="protein sequence ID" value="MFC4909542.1"/>
    <property type="molecule type" value="Genomic_DNA"/>
</dbReference>
<dbReference type="InterPro" id="IPR009597">
    <property type="entry name" value="DUF1206"/>
</dbReference>
<evidence type="ECO:0000313" key="3">
    <source>
        <dbReference type="EMBL" id="MFC4909542.1"/>
    </source>
</evidence>
<organism evidence="3 4">
    <name type="scientific">Actinomadura gamaensis</name>
    <dbReference type="NCBI Taxonomy" id="1763541"/>
    <lineage>
        <taxon>Bacteria</taxon>
        <taxon>Bacillati</taxon>
        <taxon>Actinomycetota</taxon>
        <taxon>Actinomycetes</taxon>
        <taxon>Streptosporangiales</taxon>
        <taxon>Thermomonosporaceae</taxon>
        <taxon>Actinomadura</taxon>
    </lineage>
</organism>
<comment type="caution">
    <text evidence="3">The sequence shown here is derived from an EMBL/GenBank/DDBJ whole genome shotgun (WGS) entry which is preliminary data.</text>
</comment>
<evidence type="ECO:0000313" key="4">
    <source>
        <dbReference type="Proteomes" id="UP001595872"/>
    </source>
</evidence>
<dbReference type="Proteomes" id="UP001595872">
    <property type="component" value="Unassembled WGS sequence"/>
</dbReference>
<sequence length="279" mass="28508">MARNACRPGRWDAERVGRRLGQLTRIGLVARGFNYALVGILAVQVALGDRQEEADRSGALRAVSRHAGGAAVLWLLAAGFAALAVGRLVETAVPRSDGWAIGERGPALLGAVACAATSVATVTFILHGAAHGNDNAQSKGLTARAMSHVGGRFLVGAVGVAVAVAAVVIIVRAVRGGPDDDMDLGGLRTGARRAVLTLGVVGEIARGVVFGAVGFFLVTAAATFDPGKAEGLDGTLRKLATAPHGSWILLGVASGLVTFGLFSCCQARWYRPRVPGTGS</sequence>
<reference evidence="4" key="1">
    <citation type="journal article" date="2019" name="Int. J. Syst. Evol. Microbiol.">
        <title>The Global Catalogue of Microorganisms (GCM) 10K type strain sequencing project: providing services to taxonomists for standard genome sequencing and annotation.</title>
        <authorList>
            <consortium name="The Broad Institute Genomics Platform"/>
            <consortium name="The Broad Institute Genome Sequencing Center for Infectious Disease"/>
            <person name="Wu L."/>
            <person name="Ma J."/>
        </authorList>
    </citation>
    <scope>NUCLEOTIDE SEQUENCE [LARGE SCALE GENOMIC DNA]</scope>
    <source>
        <strain evidence="4">KLKA75</strain>
    </source>
</reference>
<accession>A0ABV9TZC9</accession>
<dbReference type="Pfam" id="PF06724">
    <property type="entry name" value="DUF1206"/>
    <property type="match status" value="3"/>
</dbReference>
<protein>
    <submittedName>
        <fullName evidence="3">DUF1206 domain-containing protein</fullName>
    </submittedName>
</protein>
<feature type="domain" description="DUF1206" evidence="2">
    <location>
        <begin position="26"/>
        <end position="91"/>
    </location>
</feature>
<feature type="domain" description="DUF1206" evidence="2">
    <location>
        <begin position="202"/>
        <end position="269"/>
    </location>
</feature>
<keyword evidence="1" id="KW-0472">Membrane</keyword>
<feature type="domain" description="DUF1206" evidence="2">
    <location>
        <begin position="111"/>
        <end position="175"/>
    </location>
</feature>
<keyword evidence="1" id="KW-0812">Transmembrane</keyword>
<evidence type="ECO:0000256" key="1">
    <source>
        <dbReference type="SAM" id="Phobius"/>
    </source>
</evidence>
<feature type="transmembrane region" description="Helical" evidence="1">
    <location>
        <begin position="107"/>
        <end position="130"/>
    </location>
</feature>
<feature type="transmembrane region" description="Helical" evidence="1">
    <location>
        <begin position="150"/>
        <end position="174"/>
    </location>
</feature>
<evidence type="ECO:0000259" key="2">
    <source>
        <dbReference type="Pfam" id="PF06724"/>
    </source>
</evidence>